<evidence type="ECO:0000313" key="1">
    <source>
        <dbReference type="EMBL" id="MPC49413.1"/>
    </source>
</evidence>
<dbReference type="AlphaFoldDB" id="A0A5B7FWP4"/>
<comment type="caution">
    <text evidence="1">The sequence shown here is derived from an EMBL/GenBank/DDBJ whole genome shotgun (WGS) entry which is preliminary data.</text>
</comment>
<proteinExistence type="predicted"/>
<dbReference type="EMBL" id="VSRR010008864">
    <property type="protein sequence ID" value="MPC49413.1"/>
    <property type="molecule type" value="Genomic_DNA"/>
</dbReference>
<name>A0A5B7FWP4_PORTR</name>
<sequence>MIKETGQSEEGGGGEDVEERLINIRDITLSFTNLARPCFSKSLKRVHDKKTPVWLGRNVARGSRSVNHVLRVPGNDEAQSPRMQVLRALWRDVRDRCPPESLLLKGLAAT</sequence>
<evidence type="ECO:0000313" key="2">
    <source>
        <dbReference type="Proteomes" id="UP000324222"/>
    </source>
</evidence>
<protein>
    <submittedName>
        <fullName evidence="1">Uncharacterized protein</fullName>
    </submittedName>
</protein>
<organism evidence="1 2">
    <name type="scientific">Portunus trituberculatus</name>
    <name type="common">Swimming crab</name>
    <name type="synonym">Neptunus trituberculatus</name>
    <dbReference type="NCBI Taxonomy" id="210409"/>
    <lineage>
        <taxon>Eukaryota</taxon>
        <taxon>Metazoa</taxon>
        <taxon>Ecdysozoa</taxon>
        <taxon>Arthropoda</taxon>
        <taxon>Crustacea</taxon>
        <taxon>Multicrustacea</taxon>
        <taxon>Malacostraca</taxon>
        <taxon>Eumalacostraca</taxon>
        <taxon>Eucarida</taxon>
        <taxon>Decapoda</taxon>
        <taxon>Pleocyemata</taxon>
        <taxon>Brachyura</taxon>
        <taxon>Eubrachyura</taxon>
        <taxon>Portunoidea</taxon>
        <taxon>Portunidae</taxon>
        <taxon>Portuninae</taxon>
        <taxon>Portunus</taxon>
    </lineage>
</organism>
<reference evidence="1 2" key="1">
    <citation type="submission" date="2019-05" db="EMBL/GenBank/DDBJ databases">
        <title>Another draft genome of Portunus trituberculatus and its Hox gene families provides insights of decapod evolution.</title>
        <authorList>
            <person name="Jeong J.-H."/>
            <person name="Song I."/>
            <person name="Kim S."/>
            <person name="Choi T."/>
            <person name="Kim D."/>
            <person name="Ryu S."/>
            <person name="Kim W."/>
        </authorList>
    </citation>
    <scope>NUCLEOTIDE SEQUENCE [LARGE SCALE GENOMIC DNA]</scope>
    <source>
        <tissue evidence="1">Muscle</tissue>
    </source>
</reference>
<gene>
    <name evidence="1" type="ORF">E2C01_043212</name>
</gene>
<dbReference type="Proteomes" id="UP000324222">
    <property type="component" value="Unassembled WGS sequence"/>
</dbReference>
<keyword evidence="2" id="KW-1185">Reference proteome</keyword>
<accession>A0A5B7FWP4</accession>